<accession>A0A183FJU7</accession>
<protein>
    <submittedName>
        <fullName evidence="4">HTH_48 domain-containing protein</fullName>
    </submittedName>
</protein>
<evidence type="ECO:0000313" key="4">
    <source>
        <dbReference type="WBParaSite" id="HPBE_0000733301-mRNA-1"/>
    </source>
</evidence>
<keyword evidence="3" id="KW-1185">Reference proteome</keyword>
<dbReference type="AlphaFoldDB" id="A0A183FJU7"/>
<gene>
    <name evidence="2" type="ORF">HPBE_LOCUS7334</name>
</gene>
<evidence type="ECO:0000313" key="2">
    <source>
        <dbReference type="EMBL" id="VDO71802.1"/>
    </source>
</evidence>
<organism evidence="3 4">
    <name type="scientific">Heligmosomoides polygyrus</name>
    <name type="common">Parasitic roundworm</name>
    <dbReference type="NCBI Taxonomy" id="6339"/>
    <lineage>
        <taxon>Eukaryota</taxon>
        <taxon>Metazoa</taxon>
        <taxon>Ecdysozoa</taxon>
        <taxon>Nematoda</taxon>
        <taxon>Chromadorea</taxon>
        <taxon>Rhabditida</taxon>
        <taxon>Rhabditina</taxon>
        <taxon>Rhabditomorpha</taxon>
        <taxon>Strongyloidea</taxon>
        <taxon>Heligmosomidae</taxon>
        <taxon>Heligmosomoides</taxon>
    </lineage>
</organism>
<name>A0A183FJU7_HELPZ</name>
<evidence type="ECO:0000259" key="1">
    <source>
        <dbReference type="Pfam" id="PF17906"/>
    </source>
</evidence>
<evidence type="ECO:0000313" key="3">
    <source>
        <dbReference type="Proteomes" id="UP000050761"/>
    </source>
</evidence>
<dbReference type="OrthoDB" id="6137736at2759"/>
<dbReference type="Proteomes" id="UP000050761">
    <property type="component" value="Unassembled WGS sequence"/>
</dbReference>
<reference evidence="4" key="2">
    <citation type="submission" date="2019-09" db="UniProtKB">
        <authorList>
            <consortium name="WormBaseParasite"/>
        </authorList>
    </citation>
    <scope>IDENTIFICATION</scope>
</reference>
<dbReference type="InterPro" id="IPR041426">
    <property type="entry name" value="Mos1_HTH"/>
</dbReference>
<dbReference type="WBParaSite" id="HPBE_0000733301-mRNA-1">
    <property type="protein sequence ID" value="HPBE_0000733301-mRNA-1"/>
    <property type="gene ID" value="HPBE_0000733301"/>
</dbReference>
<reference evidence="2 3" key="1">
    <citation type="submission" date="2018-11" db="EMBL/GenBank/DDBJ databases">
        <authorList>
            <consortium name="Pathogen Informatics"/>
        </authorList>
    </citation>
    <scope>NUCLEOTIDE SEQUENCE [LARGE SCALE GENOMIC DNA]</scope>
</reference>
<sequence length="115" mass="13276">MLYQPTLPLQYHSGRSANEAYRFLQENLKEPTPSRATCFNWYHKFDNGGESLGDSRRTGRPHMHNRQLVLANSGARPDFSVRELSDLRILLGLQYTMIFGLLAKSRSCLESYHML</sequence>
<dbReference type="Pfam" id="PF17906">
    <property type="entry name" value="HTH_48"/>
    <property type="match status" value="1"/>
</dbReference>
<proteinExistence type="predicted"/>
<accession>A0A3P8BIM0</accession>
<feature type="domain" description="Mos1 transposase HTH" evidence="1">
    <location>
        <begin position="9"/>
        <end position="48"/>
    </location>
</feature>
<dbReference type="EMBL" id="UZAH01025861">
    <property type="protein sequence ID" value="VDO71802.1"/>
    <property type="molecule type" value="Genomic_DNA"/>
</dbReference>
<dbReference type="Gene3D" id="1.10.10.1450">
    <property type="match status" value="1"/>
</dbReference>